<dbReference type="Proteomes" id="UP000251960">
    <property type="component" value="Chromosome 2"/>
</dbReference>
<evidence type="ECO:0000313" key="1">
    <source>
        <dbReference type="EMBL" id="PWZ39201.1"/>
    </source>
</evidence>
<comment type="caution">
    <text evidence="1">The sequence shown here is derived from an EMBL/GenBank/DDBJ whole genome shotgun (WGS) entry which is preliminary data.</text>
</comment>
<sequence>MEALVAEVGVEGKESKNPTKAVAHVLTSPIFFKMLVLYLPQRKSGNGGDPTCVRELEVE</sequence>
<gene>
    <name evidence="1" type="ORF">Zm00014a_003442</name>
</gene>
<accession>A0A3L6FXK7</accession>
<reference evidence="1" key="1">
    <citation type="journal article" date="2018" name="Nat. Genet.">
        <title>Extensive intraspecific gene order and gene structural variations between Mo17 and other maize genomes.</title>
        <authorList>
            <person name="Sun S."/>
            <person name="Zhou Y."/>
            <person name="Chen J."/>
            <person name="Shi J."/>
            <person name="Zhao H."/>
            <person name="Zhao H."/>
            <person name="Song W."/>
            <person name="Zhang M."/>
            <person name="Cui Y."/>
            <person name="Dong X."/>
            <person name="Liu H."/>
            <person name="Ma X."/>
            <person name="Jiao Y."/>
            <person name="Wang B."/>
            <person name="Wei X."/>
            <person name="Stein J.C."/>
            <person name="Glaubitz J.C."/>
            <person name="Lu F."/>
            <person name="Yu G."/>
            <person name="Liang C."/>
            <person name="Fengler K."/>
            <person name="Li B."/>
            <person name="Rafalski A."/>
            <person name="Schnable P.S."/>
            <person name="Ware D.H."/>
            <person name="Buckler E.S."/>
            <person name="Lai J."/>
        </authorList>
    </citation>
    <scope>NUCLEOTIDE SEQUENCE [LARGE SCALE GENOMIC DNA]</scope>
    <source>
        <tissue evidence="1">Seedling</tissue>
    </source>
</reference>
<protein>
    <submittedName>
        <fullName evidence="1">Uncharacterized protein</fullName>
    </submittedName>
</protein>
<dbReference type="AlphaFoldDB" id="A0A3L6FXK7"/>
<proteinExistence type="predicted"/>
<name>A0A3L6FXK7_MAIZE</name>
<organism evidence="1">
    <name type="scientific">Zea mays</name>
    <name type="common">Maize</name>
    <dbReference type="NCBI Taxonomy" id="4577"/>
    <lineage>
        <taxon>Eukaryota</taxon>
        <taxon>Viridiplantae</taxon>
        <taxon>Streptophyta</taxon>
        <taxon>Embryophyta</taxon>
        <taxon>Tracheophyta</taxon>
        <taxon>Spermatophyta</taxon>
        <taxon>Magnoliopsida</taxon>
        <taxon>Liliopsida</taxon>
        <taxon>Poales</taxon>
        <taxon>Poaceae</taxon>
        <taxon>PACMAD clade</taxon>
        <taxon>Panicoideae</taxon>
        <taxon>Andropogonodae</taxon>
        <taxon>Andropogoneae</taxon>
        <taxon>Tripsacinae</taxon>
        <taxon>Zea</taxon>
    </lineage>
</organism>
<dbReference type="EMBL" id="NCVQ01000003">
    <property type="protein sequence ID" value="PWZ39201.1"/>
    <property type="molecule type" value="Genomic_DNA"/>
</dbReference>